<comment type="pathway">
    <text evidence="2 15">Lipid metabolism; fatty acid biosynthesis.</text>
</comment>
<evidence type="ECO:0000313" key="18">
    <source>
        <dbReference type="Proteomes" id="UP000319801"/>
    </source>
</evidence>
<proteinExistence type="inferred from homology"/>
<dbReference type="GO" id="GO:0005789">
    <property type="term" value="C:endoplasmic reticulum membrane"/>
    <property type="evidence" value="ECO:0007669"/>
    <property type="project" value="UniProtKB-SubCell"/>
</dbReference>
<evidence type="ECO:0000256" key="15">
    <source>
        <dbReference type="RuleBase" id="RU363109"/>
    </source>
</evidence>
<protein>
    <recommendedName>
        <fullName evidence="4 15">Very-long-chain (3R)-3-hydroxyacyl-CoA dehydratase</fullName>
        <ecNumber evidence="4 15">4.2.1.134</ecNumber>
    </recommendedName>
</protein>
<comment type="catalytic activity">
    <reaction evidence="13">
        <text>(3R)-hydroxyhexadecanoyl-CoA = (2E)-hexadecenoyl-CoA + H2O</text>
        <dbReference type="Rhea" id="RHEA:39159"/>
        <dbReference type="ChEBI" id="CHEBI:15377"/>
        <dbReference type="ChEBI" id="CHEBI:61526"/>
        <dbReference type="ChEBI" id="CHEBI:74278"/>
    </reaction>
    <physiologicalReaction direction="left-to-right" evidence="13">
        <dbReference type="Rhea" id="RHEA:39160"/>
    </physiologicalReaction>
</comment>
<evidence type="ECO:0000256" key="6">
    <source>
        <dbReference type="ARBA" id="ARBA00022692"/>
    </source>
</evidence>
<evidence type="ECO:0000256" key="10">
    <source>
        <dbReference type="ARBA" id="ARBA00023136"/>
    </source>
</evidence>
<reference evidence="17 18" key="1">
    <citation type="journal article" date="2019" name="Genome Biol. Evol.">
        <title>Whole-Genome Sequencing of the Giant Devil Catfish, Bagarius yarrelli.</title>
        <authorList>
            <person name="Jiang W."/>
            <person name="Lv Y."/>
            <person name="Cheng L."/>
            <person name="Yang K."/>
            <person name="Chao B."/>
            <person name="Wang X."/>
            <person name="Li Y."/>
            <person name="Pan X."/>
            <person name="You X."/>
            <person name="Zhang Y."/>
            <person name="Yang J."/>
            <person name="Li J."/>
            <person name="Zhang X."/>
            <person name="Liu S."/>
            <person name="Sun C."/>
            <person name="Yang J."/>
            <person name="Shi Q."/>
        </authorList>
    </citation>
    <scope>NUCLEOTIDE SEQUENCE [LARGE SCALE GENOMIC DNA]</scope>
    <source>
        <strain evidence="17">JWS20170419001</strain>
        <tissue evidence="17">Muscle</tissue>
    </source>
</reference>
<feature type="transmembrane region" description="Helical" evidence="15">
    <location>
        <begin position="246"/>
        <end position="266"/>
    </location>
</feature>
<dbReference type="AlphaFoldDB" id="A0A556TXT7"/>
<comment type="function">
    <text evidence="15">Catalyzes the third of the four reactions of the long-chain fatty acids elongation cycle. This endoplasmic reticulum-bound enzymatic process, allows the addition of two carbons to the chain of long- and very long-chain fatty acids/VLCFAs per cycle. This enzyme catalyzes the dehydration of the 3-hydroxyacyl-CoA intermediate into trans-2,3-enoyl-CoA, within each cycle of fatty acid elongation. Thereby, it participates to the production of VLCFAs of different chain lengths that are involved in multiple biological processes as precursors of membrane lipids and lipid mediators.</text>
</comment>
<dbReference type="EMBL" id="VCAZ01000027">
    <property type="protein sequence ID" value="TSL16086.1"/>
    <property type="molecule type" value="Genomic_DNA"/>
</dbReference>
<feature type="transmembrane region" description="Helical" evidence="15">
    <location>
        <begin position="124"/>
        <end position="145"/>
    </location>
</feature>
<sequence length="285" mass="32305">MSAPVIGSTKKPFNDGDHHNHKKKKGAGALATAYLVIYNVIMTAGWLVIAVGLVRAYLARGSYHGLYYSIEKPLKFFQTGALLEVSGQLCDQSGKLSAYIYSSTLGLNMLSCQCEKNTLAQEHILHCAVGIVPSSVVLTGFQVMSRVFLTWAVTHSVREVQSEDSVLLFVIAWTITEIIRYSFYTFSLLNHLPYLIKWARYTLFIVLYPMGVAGELLTIYAALPYVQKTGLYSITLPNKYNFSFDYYTFLILTMVSYIPLFPQLYFHMLRQRKKVLGHVEEYKVE</sequence>
<comment type="similarity">
    <text evidence="3 15">Belongs to the very long-chain fatty acids dehydratase HACD family.</text>
</comment>
<keyword evidence="7 15" id="KW-0276">Fatty acid metabolism</keyword>
<evidence type="ECO:0000256" key="16">
    <source>
        <dbReference type="SAM" id="MobiDB-lite"/>
    </source>
</evidence>
<feature type="transmembrane region" description="Helical" evidence="15">
    <location>
        <begin position="35"/>
        <end position="58"/>
    </location>
</feature>
<gene>
    <name evidence="17" type="ORF">Baya_5894</name>
</gene>
<evidence type="ECO:0000256" key="13">
    <source>
        <dbReference type="ARBA" id="ARBA00023688"/>
    </source>
</evidence>
<keyword evidence="10 15" id="KW-0472">Membrane</keyword>
<evidence type="ECO:0000256" key="12">
    <source>
        <dbReference type="ARBA" id="ARBA00023239"/>
    </source>
</evidence>
<keyword evidence="15" id="KW-0256">Endoplasmic reticulum</keyword>
<keyword evidence="5 15" id="KW-0444">Lipid biosynthesis</keyword>
<evidence type="ECO:0000256" key="14">
    <source>
        <dbReference type="ARBA" id="ARBA00023727"/>
    </source>
</evidence>
<accession>A0A556TXT7</accession>
<dbReference type="PANTHER" id="PTHR11035:SF17">
    <property type="entry name" value="VERY-LONG-CHAIN (3R)-3-HYDROXYACYL-COA DEHYDRATASE 2"/>
    <property type="match status" value="1"/>
</dbReference>
<evidence type="ECO:0000256" key="8">
    <source>
        <dbReference type="ARBA" id="ARBA00022989"/>
    </source>
</evidence>
<evidence type="ECO:0000256" key="5">
    <source>
        <dbReference type="ARBA" id="ARBA00022516"/>
    </source>
</evidence>
<keyword evidence="12 15" id="KW-0456">Lyase</keyword>
<name>A0A556TXT7_BAGYA</name>
<dbReference type="OrthoDB" id="46988at2759"/>
<dbReference type="GO" id="GO:0030148">
    <property type="term" value="P:sphingolipid biosynthetic process"/>
    <property type="evidence" value="ECO:0007669"/>
    <property type="project" value="TreeGrafter"/>
</dbReference>
<feature type="transmembrane region" description="Helical" evidence="15">
    <location>
        <begin position="201"/>
        <end position="226"/>
    </location>
</feature>
<evidence type="ECO:0000256" key="9">
    <source>
        <dbReference type="ARBA" id="ARBA00023098"/>
    </source>
</evidence>
<keyword evidence="6 15" id="KW-0812">Transmembrane</keyword>
<dbReference type="PANTHER" id="PTHR11035">
    <property type="entry name" value="VERY-LONG-CHAIN (3R)-3-HYDROXYACYL-COA DEHYDRATASE"/>
    <property type="match status" value="1"/>
</dbReference>
<dbReference type="UniPathway" id="UPA00094"/>
<dbReference type="GO" id="GO:0030497">
    <property type="term" value="P:fatty acid elongation"/>
    <property type="evidence" value="ECO:0007669"/>
    <property type="project" value="TreeGrafter"/>
</dbReference>
<feature type="transmembrane region" description="Helical" evidence="15">
    <location>
        <begin position="165"/>
        <end position="189"/>
    </location>
</feature>
<evidence type="ECO:0000256" key="11">
    <source>
        <dbReference type="ARBA" id="ARBA00023160"/>
    </source>
</evidence>
<keyword evidence="9 15" id="KW-0443">Lipid metabolism</keyword>
<evidence type="ECO:0000256" key="2">
    <source>
        <dbReference type="ARBA" id="ARBA00005194"/>
    </source>
</evidence>
<keyword evidence="11 15" id="KW-0275">Fatty acid biosynthesis</keyword>
<keyword evidence="18" id="KW-1185">Reference proteome</keyword>
<dbReference type="GO" id="GO:0102158">
    <property type="term" value="F:very-long-chain (3R)-3-hydroxyacyl-CoA dehydratase activity"/>
    <property type="evidence" value="ECO:0007669"/>
    <property type="project" value="UniProtKB-EC"/>
</dbReference>
<feature type="region of interest" description="Disordered" evidence="16">
    <location>
        <begin position="1"/>
        <end position="23"/>
    </location>
</feature>
<comment type="catalytic activity">
    <reaction evidence="14">
        <text>a very-long-chain (3R)-3-hydroxyacyl-CoA = a very-long-chain (2E)-enoyl-CoA + H2O</text>
        <dbReference type="Rhea" id="RHEA:45812"/>
        <dbReference type="ChEBI" id="CHEBI:15377"/>
        <dbReference type="ChEBI" id="CHEBI:83728"/>
        <dbReference type="ChEBI" id="CHEBI:85440"/>
        <dbReference type="EC" id="4.2.1.134"/>
    </reaction>
    <physiologicalReaction direction="left-to-right" evidence="14">
        <dbReference type="Rhea" id="RHEA:45813"/>
    </physiologicalReaction>
</comment>
<dbReference type="Pfam" id="PF04387">
    <property type="entry name" value="PTPLA"/>
    <property type="match status" value="1"/>
</dbReference>
<organism evidence="17 18">
    <name type="scientific">Bagarius yarrelli</name>
    <name type="common">Goonch</name>
    <name type="synonym">Bagrus yarrelli</name>
    <dbReference type="NCBI Taxonomy" id="175774"/>
    <lineage>
        <taxon>Eukaryota</taxon>
        <taxon>Metazoa</taxon>
        <taxon>Chordata</taxon>
        <taxon>Craniata</taxon>
        <taxon>Vertebrata</taxon>
        <taxon>Euteleostomi</taxon>
        <taxon>Actinopterygii</taxon>
        <taxon>Neopterygii</taxon>
        <taxon>Teleostei</taxon>
        <taxon>Ostariophysi</taxon>
        <taxon>Siluriformes</taxon>
        <taxon>Sisoridae</taxon>
        <taxon>Sisorinae</taxon>
        <taxon>Bagarius</taxon>
    </lineage>
</organism>
<comment type="caution">
    <text evidence="17">The sequence shown here is derived from an EMBL/GenBank/DDBJ whole genome shotgun (WGS) entry which is preliminary data.</text>
</comment>
<comment type="subcellular location">
    <subcellularLocation>
        <location evidence="15">Endoplasmic reticulum membrane</location>
        <topology evidence="15">Multi-pass membrane protein</topology>
    </subcellularLocation>
    <subcellularLocation>
        <location evidence="1">Membrane</location>
        <topology evidence="1">Multi-pass membrane protein</topology>
    </subcellularLocation>
</comment>
<evidence type="ECO:0000256" key="3">
    <source>
        <dbReference type="ARBA" id="ARBA00007811"/>
    </source>
</evidence>
<keyword evidence="8 15" id="KW-1133">Transmembrane helix</keyword>
<dbReference type="InterPro" id="IPR007482">
    <property type="entry name" value="Tyr_Pase-like_PTPLA"/>
</dbReference>
<evidence type="ECO:0000256" key="4">
    <source>
        <dbReference type="ARBA" id="ARBA00013122"/>
    </source>
</evidence>
<dbReference type="Proteomes" id="UP000319801">
    <property type="component" value="Unassembled WGS sequence"/>
</dbReference>
<dbReference type="EC" id="4.2.1.134" evidence="4 15"/>
<evidence type="ECO:0000256" key="1">
    <source>
        <dbReference type="ARBA" id="ARBA00004141"/>
    </source>
</evidence>
<dbReference type="GO" id="GO:0042761">
    <property type="term" value="P:very long-chain fatty acid biosynthetic process"/>
    <property type="evidence" value="ECO:0007669"/>
    <property type="project" value="TreeGrafter"/>
</dbReference>
<evidence type="ECO:0000313" key="17">
    <source>
        <dbReference type="EMBL" id="TSL16086.1"/>
    </source>
</evidence>
<evidence type="ECO:0000256" key="7">
    <source>
        <dbReference type="ARBA" id="ARBA00022832"/>
    </source>
</evidence>